<dbReference type="KEGG" id="hpse:HPF_11675"/>
<gene>
    <name evidence="3" type="ORF">HPF_11675</name>
</gene>
<evidence type="ECO:0000256" key="1">
    <source>
        <dbReference type="SAM" id="Phobius"/>
    </source>
</evidence>
<keyword evidence="4" id="KW-1185">Reference proteome</keyword>
<evidence type="ECO:0000313" key="3">
    <source>
        <dbReference type="EMBL" id="QBM28350.1"/>
    </source>
</evidence>
<dbReference type="EMBL" id="CP037867">
    <property type="protein sequence ID" value="QBM28350.1"/>
    <property type="molecule type" value="Genomic_DNA"/>
</dbReference>
<dbReference type="Proteomes" id="UP000293912">
    <property type="component" value="Chromosome"/>
</dbReference>
<keyword evidence="2" id="KW-0732">Signal</keyword>
<keyword evidence="1" id="KW-1133">Transmembrane helix</keyword>
<feature type="transmembrane region" description="Helical" evidence="1">
    <location>
        <begin position="286"/>
        <end position="307"/>
    </location>
</feature>
<keyword evidence="1" id="KW-0472">Membrane</keyword>
<accession>A0A4P6WXN1</accession>
<sequence precursor="true">MAAMSLWLRRVLLPLTCALALVSTIAWAQSNTRVTSDQVAAAILASPNASSQLRDYANAIGNLAMFESGGRLDVYNGSCCYGVLQMNTANIASIRPPITTEQFRNLPLQDQVNAWATVMSQALRTTAPAQLAAMTTFDGRPVTPSMVLACVQLGVGNCLTMIRSGRCEGFNDRNGTSICEMADRIDGVTRPPVANPSPSPGPGTGWTLTPQTPNTALQNCLTDGYGNCMSLSSAVEAGFENGSGISMSQLRNTIQMLTVAITFLICASMLLAMWRQYADGRIATADLWMGVRQVSMVASIILIVLTVA</sequence>
<organism evidence="3 4">
    <name type="scientific">Hydrogenophaga pseudoflava</name>
    <name type="common">Pseudomonas carboxydoflava</name>
    <dbReference type="NCBI Taxonomy" id="47421"/>
    <lineage>
        <taxon>Bacteria</taxon>
        <taxon>Pseudomonadati</taxon>
        <taxon>Pseudomonadota</taxon>
        <taxon>Betaproteobacteria</taxon>
        <taxon>Burkholderiales</taxon>
        <taxon>Comamonadaceae</taxon>
        <taxon>Hydrogenophaga</taxon>
    </lineage>
</organism>
<feature type="transmembrane region" description="Helical" evidence="1">
    <location>
        <begin position="254"/>
        <end position="274"/>
    </location>
</feature>
<protein>
    <submittedName>
        <fullName evidence="3">Uncharacterized protein</fullName>
    </submittedName>
</protein>
<keyword evidence="1" id="KW-0812">Transmembrane</keyword>
<evidence type="ECO:0000313" key="4">
    <source>
        <dbReference type="Proteomes" id="UP000293912"/>
    </source>
</evidence>
<evidence type="ECO:0000256" key="2">
    <source>
        <dbReference type="SAM" id="SignalP"/>
    </source>
</evidence>
<feature type="signal peptide" evidence="2">
    <location>
        <begin position="1"/>
        <end position="28"/>
    </location>
</feature>
<dbReference type="AlphaFoldDB" id="A0A4P6WXN1"/>
<feature type="chain" id="PRO_5020495300" evidence="2">
    <location>
        <begin position="29"/>
        <end position="308"/>
    </location>
</feature>
<proteinExistence type="predicted"/>
<reference evidence="3 4" key="1">
    <citation type="submission" date="2019-03" db="EMBL/GenBank/DDBJ databases">
        <authorList>
            <person name="Sebastian G."/>
            <person name="Baumann P."/>
            <person name="Ruckert C."/>
            <person name="Kalinowski J."/>
            <person name="Nebel B."/>
            <person name="Takors R."/>
            <person name="Blombach B."/>
        </authorList>
    </citation>
    <scope>NUCLEOTIDE SEQUENCE [LARGE SCALE GENOMIC DNA]</scope>
    <source>
        <strain evidence="3 4">DSM 1084</strain>
    </source>
</reference>
<name>A0A4P6WXN1_HYDPS</name>